<dbReference type="AlphaFoldDB" id="A0A1W2DX52"/>
<keyword evidence="3" id="KW-0731">Sigma factor</keyword>
<evidence type="ECO:0000256" key="4">
    <source>
        <dbReference type="ARBA" id="ARBA00023163"/>
    </source>
</evidence>
<dbReference type="Gene3D" id="1.10.10.10">
    <property type="entry name" value="Winged helix-like DNA-binding domain superfamily/Winged helix DNA-binding domain"/>
    <property type="match status" value="1"/>
</dbReference>
<dbReference type="Pfam" id="PF04542">
    <property type="entry name" value="Sigma70_r2"/>
    <property type="match status" value="1"/>
</dbReference>
<dbReference type="NCBIfam" id="TIGR02985">
    <property type="entry name" value="Sig70_bacteroi1"/>
    <property type="match status" value="1"/>
</dbReference>
<evidence type="ECO:0000313" key="7">
    <source>
        <dbReference type="EMBL" id="SMD02003.1"/>
    </source>
</evidence>
<dbReference type="InterPro" id="IPR007627">
    <property type="entry name" value="RNA_pol_sigma70_r2"/>
</dbReference>
<evidence type="ECO:0000256" key="2">
    <source>
        <dbReference type="ARBA" id="ARBA00023015"/>
    </source>
</evidence>
<sequence>MKAYHTLADIELVALLKESNRDAFAEIYNRYKGILFVHAYKRLLNRDEAEDAVHDLFAALWAGRVNFNLQTGNLPGYLYSAVRNRVLKVIAKRQFAEGYLASVAEMENTATDYRARENQLKAIIEREVALLPPKMREVFELSRNAQLSHKEIAAQLEVSEKTVKNQINNALKILRVKLGLFVFLYFLINH</sequence>
<evidence type="ECO:0000313" key="8">
    <source>
        <dbReference type="Proteomes" id="UP000192756"/>
    </source>
</evidence>
<feature type="domain" description="RNA polymerase sigma-70 region 2" evidence="5">
    <location>
        <begin position="27"/>
        <end position="94"/>
    </location>
</feature>
<dbReference type="InterPro" id="IPR014284">
    <property type="entry name" value="RNA_pol_sigma-70_dom"/>
</dbReference>
<dbReference type="OrthoDB" id="659569at2"/>
<dbReference type="NCBIfam" id="TIGR02937">
    <property type="entry name" value="sigma70-ECF"/>
    <property type="match status" value="1"/>
</dbReference>
<evidence type="ECO:0000259" key="6">
    <source>
        <dbReference type="Pfam" id="PF08281"/>
    </source>
</evidence>
<dbReference type="PANTHER" id="PTHR43133:SF46">
    <property type="entry name" value="RNA POLYMERASE SIGMA-70 FACTOR ECF SUBFAMILY"/>
    <property type="match status" value="1"/>
</dbReference>
<dbReference type="InterPro" id="IPR013249">
    <property type="entry name" value="RNA_pol_sigma70_r4_t2"/>
</dbReference>
<feature type="domain" description="RNA polymerase sigma factor 70 region 4 type 2" evidence="6">
    <location>
        <begin position="123"/>
        <end position="173"/>
    </location>
</feature>
<dbReference type="Gene3D" id="1.10.1740.10">
    <property type="match status" value="1"/>
</dbReference>
<dbReference type="InterPro" id="IPR013325">
    <property type="entry name" value="RNA_pol_sigma_r2"/>
</dbReference>
<dbReference type="GO" id="GO:0016987">
    <property type="term" value="F:sigma factor activity"/>
    <property type="evidence" value="ECO:0007669"/>
    <property type="project" value="UniProtKB-KW"/>
</dbReference>
<organism evidence="7 8">
    <name type="scientific">Pedobacter africanus</name>
    <dbReference type="NCBI Taxonomy" id="151894"/>
    <lineage>
        <taxon>Bacteria</taxon>
        <taxon>Pseudomonadati</taxon>
        <taxon>Bacteroidota</taxon>
        <taxon>Sphingobacteriia</taxon>
        <taxon>Sphingobacteriales</taxon>
        <taxon>Sphingobacteriaceae</taxon>
        <taxon>Pedobacter</taxon>
    </lineage>
</organism>
<dbReference type="Pfam" id="PF08281">
    <property type="entry name" value="Sigma70_r4_2"/>
    <property type="match status" value="1"/>
</dbReference>
<dbReference type="STRING" id="151894.SAMN04488524_4187"/>
<dbReference type="InterPro" id="IPR014327">
    <property type="entry name" value="RNA_pol_sigma70_bacteroid"/>
</dbReference>
<dbReference type="InterPro" id="IPR036388">
    <property type="entry name" value="WH-like_DNA-bd_sf"/>
</dbReference>
<accession>A0A1W2DX52</accession>
<dbReference type="SUPFAM" id="SSF88659">
    <property type="entry name" value="Sigma3 and sigma4 domains of RNA polymerase sigma factors"/>
    <property type="match status" value="1"/>
</dbReference>
<protein>
    <submittedName>
        <fullName evidence="7">RNA polymerase sigma-70 factor, Bacteroides expansion family 1</fullName>
    </submittedName>
</protein>
<dbReference type="GO" id="GO:0006352">
    <property type="term" value="P:DNA-templated transcription initiation"/>
    <property type="evidence" value="ECO:0007669"/>
    <property type="project" value="InterPro"/>
</dbReference>
<dbReference type="GO" id="GO:0003677">
    <property type="term" value="F:DNA binding"/>
    <property type="evidence" value="ECO:0007669"/>
    <property type="project" value="InterPro"/>
</dbReference>
<keyword evidence="2" id="KW-0805">Transcription regulation</keyword>
<dbReference type="PANTHER" id="PTHR43133">
    <property type="entry name" value="RNA POLYMERASE ECF-TYPE SIGMA FACTO"/>
    <property type="match status" value="1"/>
</dbReference>
<name>A0A1W2DX52_9SPHI</name>
<dbReference type="SUPFAM" id="SSF88946">
    <property type="entry name" value="Sigma2 domain of RNA polymerase sigma factors"/>
    <property type="match status" value="1"/>
</dbReference>
<evidence type="ECO:0000256" key="3">
    <source>
        <dbReference type="ARBA" id="ARBA00023082"/>
    </source>
</evidence>
<dbReference type="InterPro" id="IPR039425">
    <property type="entry name" value="RNA_pol_sigma-70-like"/>
</dbReference>
<keyword evidence="4" id="KW-0804">Transcription</keyword>
<dbReference type="RefSeq" id="WP_084240961.1">
    <property type="nucleotide sequence ID" value="NZ_FWXT01000004.1"/>
</dbReference>
<dbReference type="EMBL" id="FWXT01000004">
    <property type="protein sequence ID" value="SMD02003.1"/>
    <property type="molecule type" value="Genomic_DNA"/>
</dbReference>
<proteinExistence type="inferred from homology"/>
<dbReference type="Proteomes" id="UP000192756">
    <property type="component" value="Unassembled WGS sequence"/>
</dbReference>
<evidence type="ECO:0000256" key="1">
    <source>
        <dbReference type="ARBA" id="ARBA00010641"/>
    </source>
</evidence>
<gene>
    <name evidence="7" type="ORF">SAMN04488524_4187</name>
</gene>
<evidence type="ECO:0000259" key="5">
    <source>
        <dbReference type="Pfam" id="PF04542"/>
    </source>
</evidence>
<reference evidence="8" key="1">
    <citation type="submission" date="2017-04" db="EMBL/GenBank/DDBJ databases">
        <authorList>
            <person name="Varghese N."/>
            <person name="Submissions S."/>
        </authorList>
    </citation>
    <scope>NUCLEOTIDE SEQUENCE [LARGE SCALE GENOMIC DNA]</scope>
    <source>
        <strain evidence="8">DSM 12126</strain>
    </source>
</reference>
<comment type="similarity">
    <text evidence="1">Belongs to the sigma-70 factor family. ECF subfamily.</text>
</comment>
<dbReference type="InterPro" id="IPR013324">
    <property type="entry name" value="RNA_pol_sigma_r3/r4-like"/>
</dbReference>
<keyword evidence="8" id="KW-1185">Reference proteome</keyword>